<dbReference type="PANTHER" id="PTHR45722:SF2">
    <property type="entry name" value="LARGE RIBOSOMAL SUBUNIT PROTEIN UL29-RELATED"/>
    <property type="match status" value="1"/>
</dbReference>
<name>A0A4Z1SYB3_GIAMU</name>
<gene>
    <name evidence="5" type="ORF">GMRT_15378</name>
</gene>
<sequence length="127" mass="14759">MPGLDTKELFAMTTEKLQEKLESLKRELLMLRTAKATAGPVPDRIARLRVCRKDIARVLTVITSKARESLREEYKDKKHIPKILRPKLTHAERLKLTPAQKSRLPRKTYNRRRASAPLKFALKKECQ</sequence>
<proteinExistence type="inferred from homology"/>
<evidence type="ECO:0000256" key="3">
    <source>
        <dbReference type="ARBA" id="ARBA00023274"/>
    </source>
</evidence>
<reference evidence="5 6" key="1">
    <citation type="submission" date="2019-05" db="EMBL/GenBank/DDBJ databases">
        <title>The compact genome of Giardia muris reveals important steps in the evolution of intestinal protozoan parasites.</title>
        <authorList>
            <person name="Xu F."/>
            <person name="Jimenez-Gonzalez A."/>
            <person name="Einarsson E."/>
            <person name="Astvaldsson A."/>
            <person name="Peirasmaki D."/>
            <person name="Eckmann L."/>
            <person name="Andersson J.O."/>
            <person name="Svard S.G."/>
            <person name="Jerlstrom-Hultqvist J."/>
        </authorList>
    </citation>
    <scope>NUCLEOTIDE SEQUENCE [LARGE SCALE GENOMIC DNA]</scope>
    <source>
        <strain evidence="5 6">Roberts-Thomson</strain>
    </source>
</reference>
<dbReference type="InterPro" id="IPR001854">
    <property type="entry name" value="Ribosomal_uL29"/>
</dbReference>
<dbReference type="EMBL" id="VDLU01000001">
    <property type="protein sequence ID" value="TNJ30732.1"/>
    <property type="molecule type" value="Genomic_DNA"/>
</dbReference>
<dbReference type="SUPFAM" id="SSF46561">
    <property type="entry name" value="Ribosomal protein L29 (L29p)"/>
    <property type="match status" value="1"/>
</dbReference>
<dbReference type="PANTHER" id="PTHR45722">
    <property type="entry name" value="60S RIBOSOMAL PROTEIN L35"/>
    <property type="match status" value="1"/>
</dbReference>
<accession>A0A4Z1SYB3</accession>
<dbReference type="AlphaFoldDB" id="A0A4Z1SYB3"/>
<comment type="similarity">
    <text evidence="1">Belongs to the universal ribosomal protein uL29 family.</text>
</comment>
<keyword evidence="3" id="KW-0687">Ribonucleoprotein</keyword>
<keyword evidence="2 5" id="KW-0689">Ribosomal protein</keyword>
<evidence type="ECO:0000256" key="4">
    <source>
        <dbReference type="SAM" id="Coils"/>
    </source>
</evidence>
<evidence type="ECO:0000313" key="6">
    <source>
        <dbReference type="Proteomes" id="UP000315496"/>
    </source>
</evidence>
<keyword evidence="6" id="KW-1185">Reference proteome</keyword>
<protein>
    <submittedName>
        <fullName evidence="5">Ribosomal protein L29</fullName>
    </submittedName>
</protein>
<dbReference type="GO" id="GO:0022625">
    <property type="term" value="C:cytosolic large ribosomal subunit"/>
    <property type="evidence" value="ECO:0007669"/>
    <property type="project" value="InterPro"/>
</dbReference>
<dbReference type="VEuPathDB" id="GiardiaDB:GMRT_15378"/>
<dbReference type="GO" id="GO:0006412">
    <property type="term" value="P:translation"/>
    <property type="evidence" value="ECO:0007669"/>
    <property type="project" value="InterPro"/>
</dbReference>
<dbReference type="GO" id="GO:0000463">
    <property type="term" value="P:maturation of LSU-rRNA from tricistronic rRNA transcript (SSU-rRNA, 5.8S rRNA, LSU-rRNA)"/>
    <property type="evidence" value="ECO:0007669"/>
    <property type="project" value="InterPro"/>
</dbReference>
<dbReference type="GO" id="GO:0003729">
    <property type="term" value="F:mRNA binding"/>
    <property type="evidence" value="ECO:0007669"/>
    <property type="project" value="TreeGrafter"/>
</dbReference>
<dbReference type="InterPro" id="IPR036049">
    <property type="entry name" value="Ribosomal_uL29_sf"/>
</dbReference>
<dbReference type="OrthoDB" id="528635at2759"/>
<dbReference type="Pfam" id="PF00831">
    <property type="entry name" value="Ribosomal_L29"/>
    <property type="match status" value="1"/>
</dbReference>
<dbReference type="FunFam" id="1.10.287.310:FF:000002">
    <property type="entry name" value="60S ribosomal protein L35"/>
    <property type="match status" value="1"/>
</dbReference>
<dbReference type="Gene3D" id="1.10.287.310">
    <property type="match status" value="1"/>
</dbReference>
<dbReference type="InterPro" id="IPR045059">
    <property type="entry name" value="Ribosomal_uL29_euk"/>
</dbReference>
<dbReference type="HAMAP" id="MF_00374">
    <property type="entry name" value="Ribosomal_uL29"/>
    <property type="match status" value="1"/>
</dbReference>
<comment type="caution">
    <text evidence="5">The sequence shown here is derived from an EMBL/GenBank/DDBJ whole genome shotgun (WGS) entry which is preliminary data.</text>
</comment>
<dbReference type="CDD" id="cd00427">
    <property type="entry name" value="Ribosomal_L29_HIP"/>
    <property type="match status" value="1"/>
</dbReference>
<evidence type="ECO:0000256" key="1">
    <source>
        <dbReference type="ARBA" id="ARBA00009254"/>
    </source>
</evidence>
<feature type="coiled-coil region" evidence="4">
    <location>
        <begin position="7"/>
        <end position="34"/>
    </location>
</feature>
<dbReference type="NCBIfam" id="TIGR00012">
    <property type="entry name" value="L29"/>
    <property type="match status" value="1"/>
</dbReference>
<organism evidence="5 6">
    <name type="scientific">Giardia muris</name>
    <dbReference type="NCBI Taxonomy" id="5742"/>
    <lineage>
        <taxon>Eukaryota</taxon>
        <taxon>Metamonada</taxon>
        <taxon>Diplomonadida</taxon>
        <taxon>Hexamitidae</taxon>
        <taxon>Giardiinae</taxon>
        <taxon>Giardia</taxon>
    </lineage>
</organism>
<dbReference type="Proteomes" id="UP000315496">
    <property type="component" value="Chromosome 1"/>
</dbReference>
<keyword evidence="4" id="KW-0175">Coiled coil</keyword>
<evidence type="ECO:0000313" key="5">
    <source>
        <dbReference type="EMBL" id="TNJ30732.1"/>
    </source>
</evidence>
<evidence type="ECO:0000256" key="2">
    <source>
        <dbReference type="ARBA" id="ARBA00022980"/>
    </source>
</evidence>
<dbReference type="GO" id="GO:0003735">
    <property type="term" value="F:structural constituent of ribosome"/>
    <property type="evidence" value="ECO:0007669"/>
    <property type="project" value="InterPro"/>
</dbReference>